<gene>
    <name evidence="10" type="primary">Dana\GF12936</name>
    <name evidence="10" type="synonym">dana_GLEANR_12952</name>
    <name evidence="10" type="ORF">GF12936</name>
</gene>
<feature type="compositionally biased region" description="Basic residues" evidence="8">
    <location>
        <begin position="1185"/>
        <end position="1194"/>
    </location>
</feature>
<keyword evidence="4" id="KW-0132">Cell division</keyword>
<evidence type="ECO:0000313" key="10">
    <source>
        <dbReference type="EMBL" id="EDV36387.1"/>
    </source>
</evidence>
<feature type="compositionally biased region" description="Basic and acidic residues" evidence="8">
    <location>
        <begin position="1122"/>
        <end position="1140"/>
    </location>
</feature>
<dbReference type="eggNOG" id="KOG2025">
    <property type="taxonomic scope" value="Eukaryota"/>
</dbReference>
<keyword evidence="11" id="KW-1185">Reference proteome</keyword>
<evidence type="ECO:0000313" key="11">
    <source>
        <dbReference type="Proteomes" id="UP000007801"/>
    </source>
</evidence>
<dbReference type="InterPro" id="IPR011989">
    <property type="entry name" value="ARM-like"/>
</dbReference>
<dbReference type="InterPro" id="IPR027165">
    <property type="entry name" value="CND3"/>
</dbReference>
<proteinExistence type="inferred from homology"/>
<feature type="compositionally biased region" description="Basic residues" evidence="8">
    <location>
        <begin position="22"/>
        <end position="34"/>
    </location>
</feature>
<feature type="compositionally biased region" description="Low complexity" evidence="8">
    <location>
        <begin position="1033"/>
        <end position="1046"/>
    </location>
</feature>
<keyword evidence="6" id="KW-0226">DNA condensation</keyword>
<keyword evidence="5" id="KW-0498">Mitosis</keyword>
<dbReference type="PhylomeDB" id="B3MDD9"/>
<feature type="compositionally biased region" description="Low complexity" evidence="8">
    <location>
        <begin position="1273"/>
        <end position="1284"/>
    </location>
</feature>
<dbReference type="SUPFAM" id="SSF48371">
    <property type="entry name" value="ARM repeat"/>
    <property type="match status" value="1"/>
</dbReference>
<dbReference type="InterPro" id="IPR025977">
    <property type="entry name" value="Cnd3_C"/>
</dbReference>
<dbReference type="GO" id="GO:0070194">
    <property type="term" value="P:synaptonemal complex disassembly"/>
    <property type="evidence" value="ECO:0007669"/>
    <property type="project" value="EnsemblMetazoa"/>
</dbReference>
<dbReference type="GeneID" id="6495781"/>
<feature type="compositionally biased region" description="Polar residues" evidence="8">
    <location>
        <begin position="1328"/>
        <end position="1361"/>
    </location>
</feature>
<dbReference type="OrthoDB" id="27187at2759"/>
<feature type="region of interest" description="Disordered" evidence="8">
    <location>
        <begin position="1078"/>
        <end position="1361"/>
    </location>
</feature>
<dbReference type="InParanoid" id="B3MDD9"/>
<dbReference type="GO" id="GO:0000775">
    <property type="term" value="C:chromosome, centromeric region"/>
    <property type="evidence" value="ECO:0007669"/>
    <property type="project" value="EnsemblMetazoa"/>
</dbReference>
<dbReference type="GO" id="GO:0005737">
    <property type="term" value="C:cytoplasm"/>
    <property type="evidence" value="ECO:0007669"/>
    <property type="project" value="TreeGrafter"/>
</dbReference>
<dbReference type="GO" id="GO:0000796">
    <property type="term" value="C:condensin complex"/>
    <property type="evidence" value="ECO:0007669"/>
    <property type="project" value="EnsemblMetazoa"/>
</dbReference>
<comment type="similarity">
    <text evidence="2">Belongs to the CND3 (condensin subunit 3) family.</text>
</comment>
<feature type="compositionally biased region" description="Basic and acidic residues" evidence="8">
    <location>
        <begin position="1088"/>
        <end position="1103"/>
    </location>
</feature>
<dbReference type="GO" id="GO:0005634">
    <property type="term" value="C:nucleus"/>
    <property type="evidence" value="ECO:0007669"/>
    <property type="project" value="EnsemblMetazoa"/>
</dbReference>
<dbReference type="SMR" id="B3MDD9"/>
<feature type="region of interest" description="Disordered" evidence="8">
    <location>
        <begin position="956"/>
        <end position="1046"/>
    </location>
</feature>
<dbReference type="GO" id="GO:0007076">
    <property type="term" value="P:mitotic chromosome condensation"/>
    <property type="evidence" value="ECO:0007669"/>
    <property type="project" value="EnsemblMetazoa"/>
</dbReference>
<keyword evidence="7" id="KW-0131">Cell cycle</keyword>
<dbReference type="FunCoup" id="B3MDD9">
    <property type="interactions" value="577"/>
</dbReference>
<accession>B3MDD9</accession>
<dbReference type="GO" id="GO:0000792">
    <property type="term" value="C:heterochromatin"/>
    <property type="evidence" value="ECO:0007669"/>
    <property type="project" value="EnsemblMetazoa"/>
</dbReference>
<dbReference type="KEGG" id="dan:6495781"/>
<feature type="compositionally biased region" description="Polar residues" evidence="8">
    <location>
        <begin position="1238"/>
        <end position="1256"/>
    </location>
</feature>
<evidence type="ECO:0000256" key="1">
    <source>
        <dbReference type="ARBA" id="ARBA00004286"/>
    </source>
</evidence>
<dbReference type="GO" id="GO:0000793">
    <property type="term" value="C:condensed chromosome"/>
    <property type="evidence" value="ECO:0007669"/>
    <property type="project" value="TreeGrafter"/>
</dbReference>
<evidence type="ECO:0000256" key="5">
    <source>
        <dbReference type="ARBA" id="ARBA00022776"/>
    </source>
</evidence>
<dbReference type="GO" id="GO:0051301">
    <property type="term" value="P:cell division"/>
    <property type="evidence" value="ECO:0007669"/>
    <property type="project" value="UniProtKB-KW"/>
</dbReference>
<dbReference type="PANTHER" id="PTHR14418:SF5">
    <property type="entry name" value="CONDENSIN COMPLEX SUBUNIT 3"/>
    <property type="match status" value="1"/>
</dbReference>
<evidence type="ECO:0000256" key="8">
    <source>
        <dbReference type="SAM" id="MobiDB-lite"/>
    </source>
</evidence>
<feature type="region of interest" description="Disordered" evidence="8">
    <location>
        <begin position="1"/>
        <end position="52"/>
    </location>
</feature>
<reference evidence="10 11" key="1">
    <citation type="journal article" date="2007" name="Nature">
        <title>Evolution of genes and genomes on the Drosophila phylogeny.</title>
        <authorList>
            <consortium name="Drosophila 12 Genomes Consortium"/>
            <person name="Clark A.G."/>
            <person name="Eisen M.B."/>
            <person name="Smith D.R."/>
            <person name="Bergman C.M."/>
            <person name="Oliver B."/>
            <person name="Markow T.A."/>
            <person name="Kaufman T.C."/>
            <person name="Kellis M."/>
            <person name="Gelbart W."/>
            <person name="Iyer V.N."/>
            <person name="Pollard D.A."/>
            <person name="Sackton T.B."/>
            <person name="Larracuente A.M."/>
            <person name="Singh N.D."/>
            <person name="Abad J.P."/>
            <person name="Abt D.N."/>
            <person name="Adryan B."/>
            <person name="Aguade M."/>
            <person name="Akashi H."/>
            <person name="Anderson W.W."/>
            <person name="Aquadro C.F."/>
            <person name="Ardell D.H."/>
            <person name="Arguello R."/>
            <person name="Artieri C.G."/>
            <person name="Barbash D.A."/>
            <person name="Barker D."/>
            <person name="Barsanti P."/>
            <person name="Batterham P."/>
            <person name="Batzoglou S."/>
            <person name="Begun D."/>
            <person name="Bhutkar A."/>
            <person name="Blanco E."/>
            <person name="Bosak S.A."/>
            <person name="Bradley R.K."/>
            <person name="Brand A.D."/>
            <person name="Brent M.R."/>
            <person name="Brooks A.N."/>
            <person name="Brown R.H."/>
            <person name="Butlin R.K."/>
            <person name="Caggese C."/>
            <person name="Calvi B.R."/>
            <person name="Bernardo de Carvalho A."/>
            <person name="Caspi A."/>
            <person name="Castrezana S."/>
            <person name="Celniker S.E."/>
            <person name="Chang J.L."/>
            <person name="Chapple C."/>
            <person name="Chatterji S."/>
            <person name="Chinwalla A."/>
            <person name="Civetta A."/>
            <person name="Clifton S.W."/>
            <person name="Comeron J.M."/>
            <person name="Costello J.C."/>
            <person name="Coyne J.A."/>
            <person name="Daub J."/>
            <person name="David R.G."/>
            <person name="Delcher A.L."/>
            <person name="Delehaunty K."/>
            <person name="Do C.B."/>
            <person name="Ebling H."/>
            <person name="Edwards K."/>
            <person name="Eickbush T."/>
            <person name="Evans J.D."/>
            <person name="Filipski A."/>
            <person name="Findeiss S."/>
            <person name="Freyhult E."/>
            <person name="Fulton L."/>
            <person name="Fulton R."/>
            <person name="Garcia A.C."/>
            <person name="Gardiner A."/>
            <person name="Garfield D.A."/>
            <person name="Garvin B.E."/>
            <person name="Gibson G."/>
            <person name="Gilbert D."/>
            <person name="Gnerre S."/>
            <person name="Godfrey J."/>
            <person name="Good R."/>
            <person name="Gotea V."/>
            <person name="Gravely B."/>
            <person name="Greenberg A.J."/>
            <person name="Griffiths-Jones S."/>
            <person name="Gross S."/>
            <person name="Guigo R."/>
            <person name="Gustafson E.A."/>
            <person name="Haerty W."/>
            <person name="Hahn M.W."/>
            <person name="Halligan D.L."/>
            <person name="Halpern A.L."/>
            <person name="Halter G.M."/>
            <person name="Han M.V."/>
            <person name="Heger A."/>
            <person name="Hillier L."/>
            <person name="Hinrichs A.S."/>
            <person name="Holmes I."/>
            <person name="Hoskins R.A."/>
            <person name="Hubisz M.J."/>
            <person name="Hultmark D."/>
            <person name="Huntley M.A."/>
            <person name="Jaffe D.B."/>
            <person name="Jagadeeshan S."/>
            <person name="Jeck W.R."/>
            <person name="Johnson J."/>
            <person name="Jones C.D."/>
            <person name="Jordan W.C."/>
            <person name="Karpen G.H."/>
            <person name="Kataoka E."/>
            <person name="Keightley P.D."/>
            <person name="Kheradpour P."/>
            <person name="Kirkness E.F."/>
            <person name="Koerich L.B."/>
            <person name="Kristiansen K."/>
            <person name="Kudrna D."/>
            <person name="Kulathinal R.J."/>
            <person name="Kumar S."/>
            <person name="Kwok R."/>
            <person name="Lander E."/>
            <person name="Langley C.H."/>
            <person name="Lapoint R."/>
            <person name="Lazzaro B.P."/>
            <person name="Lee S.J."/>
            <person name="Levesque L."/>
            <person name="Li R."/>
            <person name="Lin C.F."/>
            <person name="Lin M.F."/>
            <person name="Lindblad-Toh K."/>
            <person name="Llopart A."/>
            <person name="Long M."/>
            <person name="Low L."/>
            <person name="Lozovsky E."/>
            <person name="Lu J."/>
            <person name="Luo M."/>
            <person name="Machado C.A."/>
            <person name="Makalowski W."/>
            <person name="Marzo M."/>
            <person name="Matsuda M."/>
            <person name="Matzkin L."/>
            <person name="McAllister B."/>
            <person name="McBride C.S."/>
            <person name="McKernan B."/>
            <person name="McKernan K."/>
            <person name="Mendez-Lago M."/>
            <person name="Minx P."/>
            <person name="Mollenhauer M.U."/>
            <person name="Montooth K."/>
            <person name="Mount S.M."/>
            <person name="Mu X."/>
            <person name="Myers E."/>
            <person name="Negre B."/>
            <person name="Newfeld S."/>
            <person name="Nielsen R."/>
            <person name="Noor M.A."/>
            <person name="O'Grady P."/>
            <person name="Pachter L."/>
            <person name="Papaceit M."/>
            <person name="Parisi M.J."/>
            <person name="Parisi M."/>
            <person name="Parts L."/>
            <person name="Pedersen J.S."/>
            <person name="Pesole G."/>
            <person name="Phillippy A.M."/>
            <person name="Ponting C.P."/>
            <person name="Pop M."/>
            <person name="Porcelli D."/>
            <person name="Powell J.R."/>
            <person name="Prohaska S."/>
            <person name="Pruitt K."/>
            <person name="Puig M."/>
            <person name="Quesneville H."/>
            <person name="Ram K.R."/>
            <person name="Rand D."/>
            <person name="Rasmussen M.D."/>
            <person name="Reed L.K."/>
            <person name="Reenan R."/>
            <person name="Reily A."/>
            <person name="Remington K.A."/>
            <person name="Rieger T.T."/>
            <person name="Ritchie M.G."/>
            <person name="Robin C."/>
            <person name="Rogers Y.H."/>
            <person name="Rohde C."/>
            <person name="Rozas J."/>
            <person name="Rubenfield M.J."/>
            <person name="Ruiz A."/>
            <person name="Russo S."/>
            <person name="Salzberg S.L."/>
            <person name="Sanchez-Gracia A."/>
            <person name="Saranga D.J."/>
            <person name="Sato H."/>
            <person name="Schaeffer S.W."/>
            <person name="Schatz M.C."/>
            <person name="Schlenke T."/>
            <person name="Schwartz R."/>
            <person name="Segarra C."/>
            <person name="Singh R.S."/>
            <person name="Sirot L."/>
            <person name="Sirota M."/>
            <person name="Sisneros N.B."/>
            <person name="Smith C.D."/>
            <person name="Smith T.F."/>
            <person name="Spieth J."/>
            <person name="Stage D.E."/>
            <person name="Stark A."/>
            <person name="Stephan W."/>
            <person name="Strausberg R.L."/>
            <person name="Strempel S."/>
            <person name="Sturgill D."/>
            <person name="Sutton G."/>
            <person name="Sutton G.G."/>
            <person name="Tao W."/>
            <person name="Teichmann S."/>
            <person name="Tobari Y.N."/>
            <person name="Tomimura Y."/>
            <person name="Tsolas J.M."/>
            <person name="Valente V.L."/>
            <person name="Venter E."/>
            <person name="Venter J.C."/>
            <person name="Vicario S."/>
            <person name="Vieira F.G."/>
            <person name="Vilella A.J."/>
            <person name="Villasante A."/>
            <person name="Walenz B."/>
            <person name="Wang J."/>
            <person name="Wasserman M."/>
            <person name="Watts T."/>
            <person name="Wilson D."/>
            <person name="Wilson R.K."/>
            <person name="Wing R.A."/>
            <person name="Wolfner M.F."/>
            <person name="Wong A."/>
            <person name="Wong G.K."/>
            <person name="Wu C.I."/>
            <person name="Wu G."/>
            <person name="Yamamoto D."/>
            <person name="Yang H.P."/>
            <person name="Yang S.P."/>
            <person name="Yorke J.A."/>
            <person name="Yoshida K."/>
            <person name="Zdobnov E."/>
            <person name="Zhang P."/>
            <person name="Zhang Y."/>
            <person name="Zimin A.V."/>
            <person name="Baldwin J."/>
            <person name="Abdouelleil A."/>
            <person name="Abdulkadir J."/>
            <person name="Abebe A."/>
            <person name="Abera B."/>
            <person name="Abreu J."/>
            <person name="Acer S.C."/>
            <person name="Aftuck L."/>
            <person name="Alexander A."/>
            <person name="An P."/>
            <person name="Anderson E."/>
            <person name="Anderson S."/>
            <person name="Arachi H."/>
            <person name="Azer M."/>
            <person name="Bachantsang P."/>
            <person name="Barry A."/>
            <person name="Bayul T."/>
            <person name="Berlin A."/>
            <person name="Bessette D."/>
            <person name="Bloom T."/>
            <person name="Blye J."/>
            <person name="Boguslavskiy L."/>
            <person name="Bonnet C."/>
            <person name="Boukhgalter B."/>
            <person name="Bourzgui I."/>
            <person name="Brown A."/>
            <person name="Cahill P."/>
            <person name="Channer S."/>
            <person name="Cheshatsang Y."/>
            <person name="Chuda L."/>
            <person name="Citroen M."/>
            <person name="Collymore A."/>
            <person name="Cooke P."/>
            <person name="Costello M."/>
            <person name="D'Aco K."/>
            <person name="Daza R."/>
            <person name="De Haan G."/>
            <person name="DeGray S."/>
            <person name="DeMaso C."/>
            <person name="Dhargay N."/>
            <person name="Dooley K."/>
            <person name="Dooley E."/>
            <person name="Doricent M."/>
            <person name="Dorje P."/>
            <person name="Dorjee K."/>
            <person name="Dupes A."/>
            <person name="Elong R."/>
            <person name="Falk J."/>
            <person name="Farina A."/>
            <person name="Faro S."/>
            <person name="Ferguson D."/>
            <person name="Fisher S."/>
            <person name="Foley C.D."/>
            <person name="Franke A."/>
            <person name="Friedrich D."/>
            <person name="Gadbois L."/>
            <person name="Gearin G."/>
            <person name="Gearin C.R."/>
            <person name="Giannoukos G."/>
            <person name="Goode T."/>
            <person name="Graham J."/>
            <person name="Grandbois E."/>
            <person name="Grewal S."/>
            <person name="Gyaltsen K."/>
            <person name="Hafez N."/>
            <person name="Hagos B."/>
            <person name="Hall J."/>
            <person name="Henson C."/>
            <person name="Hollinger A."/>
            <person name="Honan T."/>
            <person name="Huard M.D."/>
            <person name="Hughes L."/>
            <person name="Hurhula B."/>
            <person name="Husby M.E."/>
            <person name="Kamat A."/>
            <person name="Kanga B."/>
            <person name="Kashin S."/>
            <person name="Khazanovich D."/>
            <person name="Kisner P."/>
            <person name="Lance K."/>
            <person name="Lara M."/>
            <person name="Lee W."/>
            <person name="Lennon N."/>
            <person name="Letendre F."/>
            <person name="LeVine R."/>
            <person name="Lipovsky A."/>
            <person name="Liu X."/>
            <person name="Liu J."/>
            <person name="Liu S."/>
            <person name="Lokyitsang T."/>
            <person name="Lokyitsang Y."/>
            <person name="Lubonja R."/>
            <person name="Lui A."/>
            <person name="MacDonald P."/>
            <person name="Magnisalis V."/>
            <person name="Maru K."/>
            <person name="Matthews C."/>
            <person name="McCusker W."/>
            <person name="McDonough S."/>
            <person name="Mehta T."/>
            <person name="Meldrim J."/>
            <person name="Meneus L."/>
            <person name="Mihai O."/>
            <person name="Mihalev A."/>
            <person name="Mihova T."/>
            <person name="Mittelman R."/>
            <person name="Mlenga V."/>
            <person name="Montmayeur A."/>
            <person name="Mulrain L."/>
            <person name="Navidi A."/>
            <person name="Naylor J."/>
            <person name="Negash T."/>
            <person name="Nguyen T."/>
            <person name="Nguyen N."/>
            <person name="Nicol R."/>
            <person name="Norbu C."/>
            <person name="Norbu N."/>
            <person name="Novod N."/>
            <person name="O'Neill B."/>
            <person name="Osman S."/>
            <person name="Markiewicz E."/>
            <person name="Oyono O.L."/>
            <person name="Patti C."/>
            <person name="Phunkhang P."/>
            <person name="Pierre F."/>
            <person name="Priest M."/>
            <person name="Raghuraman S."/>
            <person name="Rege F."/>
            <person name="Reyes R."/>
            <person name="Rise C."/>
            <person name="Rogov P."/>
            <person name="Ross K."/>
            <person name="Ryan E."/>
            <person name="Settipalli S."/>
            <person name="Shea T."/>
            <person name="Sherpa N."/>
            <person name="Shi L."/>
            <person name="Shih D."/>
            <person name="Sparrow T."/>
            <person name="Spaulding J."/>
            <person name="Stalker J."/>
            <person name="Stange-Thomann N."/>
            <person name="Stavropoulos S."/>
            <person name="Stone C."/>
            <person name="Strader C."/>
            <person name="Tesfaye S."/>
            <person name="Thomson T."/>
            <person name="Thoulutsang Y."/>
            <person name="Thoulutsang D."/>
            <person name="Topham K."/>
            <person name="Topping I."/>
            <person name="Tsamla T."/>
            <person name="Vassiliev H."/>
            <person name="Vo A."/>
            <person name="Wangchuk T."/>
            <person name="Wangdi T."/>
            <person name="Weiand M."/>
            <person name="Wilkinson J."/>
            <person name="Wilson A."/>
            <person name="Yadav S."/>
            <person name="Young G."/>
            <person name="Yu Q."/>
            <person name="Zembek L."/>
            <person name="Zhong D."/>
            <person name="Zimmer A."/>
            <person name="Zwirko Z."/>
            <person name="Jaffe D.B."/>
            <person name="Alvarez P."/>
            <person name="Brockman W."/>
            <person name="Butler J."/>
            <person name="Chin C."/>
            <person name="Gnerre S."/>
            <person name="Grabherr M."/>
            <person name="Kleber M."/>
            <person name="Mauceli E."/>
            <person name="MacCallum I."/>
        </authorList>
    </citation>
    <scope>NUCLEOTIDE SEQUENCE [LARGE SCALE GENOMIC DNA]</scope>
    <source>
        <strain evidence="11">Tucson 14024-0371.13</strain>
    </source>
</reference>
<dbReference type="HOGENOM" id="CLU_257062_0_0_1"/>
<feature type="compositionally biased region" description="Polar residues" evidence="8">
    <location>
        <begin position="1381"/>
        <end position="1391"/>
    </location>
</feature>
<name>B3MDD9_DROAN</name>
<dbReference type="CTD" id="36440"/>
<evidence type="ECO:0000259" key="9">
    <source>
        <dbReference type="Pfam" id="PF12719"/>
    </source>
</evidence>
<evidence type="ECO:0000256" key="7">
    <source>
        <dbReference type="ARBA" id="ARBA00023306"/>
    </source>
</evidence>
<dbReference type="InterPro" id="IPR016024">
    <property type="entry name" value="ARM-type_fold"/>
</dbReference>
<protein>
    <recommendedName>
        <fullName evidence="9">Nuclear condensin complex subunit 3 C-terminal domain-containing protein</fullName>
    </recommendedName>
</protein>
<dbReference type="STRING" id="7217.B3MDD9"/>
<evidence type="ECO:0000256" key="3">
    <source>
        <dbReference type="ARBA" id="ARBA00022454"/>
    </source>
</evidence>
<organism evidence="10 11">
    <name type="scientific">Drosophila ananassae</name>
    <name type="common">Fruit fly</name>
    <dbReference type="NCBI Taxonomy" id="7217"/>
    <lineage>
        <taxon>Eukaryota</taxon>
        <taxon>Metazoa</taxon>
        <taxon>Ecdysozoa</taxon>
        <taxon>Arthropoda</taxon>
        <taxon>Hexapoda</taxon>
        <taxon>Insecta</taxon>
        <taxon>Pterygota</taxon>
        <taxon>Neoptera</taxon>
        <taxon>Endopterygota</taxon>
        <taxon>Diptera</taxon>
        <taxon>Brachycera</taxon>
        <taxon>Muscomorpha</taxon>
        <taxon>Ephydroidea</taxon>
        <taxon>Drosophilidae</taxon>
        <taxon>Drosophila</taxon>
        <taxon>Sophophora</taxon>
    </lineage>
</organism>
<dbReference type="Pfam" id="PF12719">
    <property type="entry name" value="Cnd3"/>
    <property type="match status" value="1"/>
</dbReference>
<dbReference type="PANTHER" id="PTHR14418">
    <property type="entry name" value="CONDENSIN COMPLEX SUBUNIT 3-RELATED"/>
    <property type="match status" value="1"/>
</dbReference>
<feature type="compositionally biased region" description="Polar residues" evidence="8">
    <location>
        <begin position="1011"/>
        <end position="1025"/>
    </location>
</feature>
<feature type="compositionally biased region" description="Polar residues" evidence="8">
    <location>
        <begin position="976"/>
        <end position="985"/>
    </location>
</feature>
<keyword evidence="3" id="KW-0158">Chromosome</keyword>
<feature type="compositionally biased region" description="Low complexity" evidence="8">
    <location>
        <begin position="1167"/>
        <end position="1183"/>
    </location>
</feature>
<feature type="compositionally biased region" description="Low complexity" evidence="8">
    <location>
        <begin position="994"/>
        <end position="1004"/>
    </location>
</feature>
<feature type="domain" description="Nuclear condensin complex subunit 3 C-terminal" evidence="9">
    <location>
        <begin position="610"/>
        <end position="913"/>
    </location>
</feature>
<sequence length="1417" mass="160024">MPRATRKAKEKETAEPAAPAAPKKRQAPTKKSKKVAAAAEKENEVSGQDHNQTAIDGSQQAMYALMRHAEHKESMHQRYVKEMQQLYTKMGHDAFLISFIDVLKAVLEAEENNENANRALNFCAAFVSSFASELTHPLLPETFHWLLTTWSGNPYIRYRMCYFVNLILKVLGPNAALDDTQCDEILDVMLDRVKDVSPSVRKQAVLAMQRLQIPDNPSDPVVCAYVYHLSADPSPSVRQCIITCMGRNYITVPYILQRLWDVDEKVRRHTYLNMCNYPVRSYKVAQRLTLLEQGLNESSANVRKTVINFMLKAWIESYQQNYIHLTAALKLDSNEEELLRFRRVAKQMLRVIFEQTDVDQLVSLLPLSDDCELHRCIPHEALNVEMLLYWQCLSDYLETVPQETDPVLPELSVFCTYVEKFCQFQKPDMDKFAQVEFQNMLLSLVEILQSYDLGDEIGRGNLRKLVHTLLKDCLLDHKIVGVLVRCMEQLETDMNDRMQFFIEIIYDLCELNTKQNELVHDRNLINKLLDDLDTPLKMTITALKVRILELEEQEDTFVRQKEYIRAQTVTEEKAIATEDYTELIRPLLERHGGLEMPARPKLSKQERVLKGLYVSYYMVASPHVTTLTPSICKLYKDFICRYLHSTEVDIFEWAIKCGTSYSMFYEAYAKEVFEVVVEQFCNNNVVRLCETAANCMLEMLDHHGLDYFSEFNQGNAGGNTSHLSKSKRRQLYNIDLYDDDDDGSTSQTNEQTTDIIVVMCHYMERVQNKGVGVAIARGLCRLVLRGHLDDRPEVLELLLKRYFNPNTEPIISQVLGMFFEQLVARKQQNLLQPCLLNTLWLIMNCSFDSPLNSVQPDHVTKFFIDLTLQESSSPQTNIHNKIALSFLHYINNYFTERKEMCRLLSKELTNLKVNVFNGPDIKSEMLEMADKLIANDLEPRMTKNFENFKLMVNGSFNPPARKNPEDGESDDECDTATVTTLQSESVAPAPAPTPASAAAAPADPNLEESSTEATLTNSNKDSTTQESEETAKEATPAALAAAETTTPAAEPIITTFGQDNIVGIRYLRRSLAASHSEVEAILGPQTPDPEKESEAEAEKEKTPEAQAVQTSKRNLRRPQMQRRLERAMARSSKTPEKTLESQDSEAEVVPESPVRAEESNDSEVIDASPAAASPNATNAPNASHVRLRTLRNRKGQGASTSLTTATAPSKRKVLHLETPMRNGRKRILRRTSSDHQSRSFQATGSPTSSPRNSPLRKQQRLDERSSRRQGLVDNTNSPTDSTSSVKENRVPPSRSKAPATESESESDSEAETEEQSQPPVPKPRSKSKQPVNTNLGSVRTMPSSSTPKASPKVTTRNAARAQRINTMCMTRKRMSLEMNLSGGQLQVSTPKRVTRAAVASTSLSGSADRARGRRKAV</sequence>
<feature type="compositionally biased region" description="Acidic residues" evidence="8">
    <location>
        <begin position="1302"/>
        <end position="1314"/>
    </location>
</feature>
<dbReference type="Proteomes" id="UP000007801">
    <property type="component" value="Unassembled WGS sequence"/>
</dbReference>
<feature type="compositionally biased region" description="Low complexity" evidence="8">
    <location>
        <begin position="1198"/>
        <end position="1208"/>
    </location>
</feature>
<evidence type="ECO:0000256" key="4">
    <source>
        <dbReference type="ARBA" id="ARBA00022618"/>
    </source>
</evidence>
<dbReference type="EMBL" id="CH902619">
    <property type="protein sequence ID" value="EDV36387.1"/>
    <property type="molecule type" value="Genomic_DNA"/>
</dbReference>
<dbReference type="OMA" id="WAIKCGT"/>
<dbReference type="Gene3D" id="1.25.10.10">
    <property type="entry name" value="Leucine-rich Repeat Variant"/>
    <property type="match status" value="1"/>
</dbReference>
<evidence type="ECO:0000256" key="6">
    <source>
        <dbReference type="ARBA" id="ARBA00023067"/>
    </source>
</evidence>
<comment type="subcellular location">
    <subcellularLocation>
        <location evidence="1">Chromosome</location>
    </subcellularLocation>
</comment>
<feature type="region of interest" description="Disordered" evidence="8">
    <location>
        <begin position="1381"/>
        <end position="1417"/>
    </location>
</feature>
<evidence type="ECO:0000256" key="2">
    <source>
        <dbReference type="ARBA" id="ARBA00006533"/>
    </source>
</evidence>